<feature type="chain" id="PRO_5005540020" description="START domain-containing protein" evidence="3">
    <location>
        <begin position="20"/>
        <end position="455"/>
    </location>
</feature>
<name>A0A0L0HJY0_SPIPD</name>
<dbReference type="PROSITE" id="PS50848">
    <property type="entry name" value="START"/>
    <property type="match status" value="1"/>
</dbReference>
<organism evidence="5 6">
    <name type="scientific">Spizellomyces punctatus (strain DAOM BR117)</name>
    <dbReference type="NCBI Taxonomy" id="645134"/>
    <lineage>
        <taxon>Eukaryota</taxon>
        <taxon>Fungi</taxon>
        <taxon>Fungi incertae sedis</taxon>
        <taxon>Chytridiomycota</taxon>
        <taxon>Chytridiomycota incertae sedis</taxon>
        <taxon>Chytridiomycetes</taxon>
        <taxon>Spizellomycetales</taxon>
        <taxon>Spizellomycetaceae</taxon>
        <taxon>Spizellomyces</taxon>
    </lineage>
</organism>
<dbReference type="VEuPathDB" id="FungiDB:SPPG_04215"/>
<dbReference type="PANTHER" id="PTHR19308:SF14">
    <property type="entry name" value="START DOMAIN-CONTAINING PROTEIN"/>
    <property type="match status" value="1"/>
</dbReference>
<keyword evidence="3" id="KW-0732">Signal</keyword>
<dbReference type="GeneID" id="27687676"/>
<feature type="transmembrane region" description="Helical" evidence="2">
    <location>
        <begin position="35"/>
        <end position="52"/>
    </location>
</feature>
<dbReference type="RefSeq" id="XP_016609163.1">
    <property type="nucleotide sequence ID" value="XM_016752458.1"/>
</dbReference>
<dbReference type="CDD" id="cd00177">
    <property type="entry name" value="START"/>
    <property type="match status" value="1"/>
</dbReference>
<feature type="signal peptide" evidence="3">
    <location>
        <begin position="1"/>
        <end position="19"/>
    </location>
</feature>
<protein>
    <recommendedName>
        <fullName evidence="4">START domain-containing protein</fullName>
    </recommendedName>
</protein>
<dbReference type="GO" id="GO:0005737">
    <property type="term" value="C:cytoplasm"/>
    <property type="evidence" value="ECO:0007669"/>
    <property type="project" value="UniProtKB-ARBA"/>
</dbReference>
<dbReference type="GO" id="GO:0008289">
    <property type="term" value="F:lipid binding"/>
    <property type="evidence" value="ECO:0007669"/>
    <property type="project" value="InterPro"/>
</dbReference>
<dbReference type="InterPro" id="IPR023393">
    <property type="entry name" value="START-like_dom_sf"/>
</dbReference>
<keyword evidence="2" id="KW-0812">Transmembrane</keyword>
<feature type="region of interest" description="Disordered" evidence="1">
    <location>
        <begin position="72"/>
        <end position="99"/>
    </location>
</feature>
<dbReference type="PANTHER" id="PTHR19308">
    <property type="entry name" value="PHOSPHATIDYLCHOLINE TRANSFER PROTEIN"/>
    <property type="match status" value="1"/>
</dbReference>
<evidence type="ECO:0000259" key="4">
    <source>
        <dbReference type="PROSITE" id="PS50848"/>
    </source>
</evidence>
<dbReference type="Pfam" id="PF01852">
    <property type="entry name" value="START"/>
    <property type="match status" value="1"/>
</dbReference>
<sequence>MPSVVSVLVNLLVLGAAVACPALVTYYTQGNVPDLATVAVLCFLALGVFRLLGVPTLVEGLVGTNAQIDKEVSVDGEMEKEGEEEEYEELESDALDDQDTTATVPSVTEAAVSDSSDPYISALPALEAEFLSLCDTTESPSGPPGADNVDWHTTLTQSWGNYNIEIHKRVGHEFFFRYVMTLEGTPEETFDLLADIRKRPAWDELCQAGDVVERVSNRTIVQYFRTQGMWPTKPRYALVVAFTKLLPNNRYFNVTQSIDSHPKFTPDSGDVCMRARIAGQIVEPDPQGRPRVCRVVQIVDGDLGGWLPKGVVSMVTQKVIPVGMRKANKILRAIENQKIVSEAISIAEAKSSVQSTQQRGKADAVQDGSATAAAPAAKIAVVSTTEKVIVEPAKVNGTVNSVSGNRSALIRRSASGRALMAKPNALRAVLNILRWSQPWVIISVLLALVTGRFKR</sequence>
<dbReference type="InterPro" id="IPR051213">
    <property type="entry name" value="START_lipid_transfer"/>
</dbReference>
<dbReference type="Proteomes" id="UP000053201">
    <property type="component" value="Unassembled WGS sequence"/>
</dbReference>
<dbReference type="SMART" id="SM00234">
    <property type="entry name" value="START"/>
    <property type="match status" value="1"/>
</dbReference>
<keyword evidence="2" id="KW-1133">Transmembrane helix</keyword>
<dbReference type="OMA" id="VADANDW"/>
<keyword evidence="6" id="KW-1185">Reference proteome</keyword>
<proteinExistence type="predicted"/>
<dbReference type="EMBL" id="KQ257455">
    <property type="protein sequence ID" value="KND01124.1"/>
    <property type="molecule type" value="Genomic_DNA"/>
</dbReference>
<dbReference type="InParanoid" id="A0A0L0HJY0"/>
<dbReference type="SUPFAM" id="SSF55961">
    <property type="entry name" value="Bet v1-like"/>
    <property type="match status" value="1"/>
</dbReference>
<dbReference type="Gene3D" id="3.30.530.20">
    <property type="match status" value="1"/>
</dbReference>
<evidence type="ECO:0000313" key="6">
    <source>
        <dbReference type="Proteomes" id="UP000053201"/>
    </source>
</evidence>
<keyword evidence="2" id="KW-0472">Membrane</keyword>
<gene>
    <name evidence="5" type="ORF">SPPG_04215</name>
</gene>
<evidence type="ECO:0000256" key="1">
    <source>
        <dbReference type="SAM" id="MobiDB-lite"/>
    </source>
</evidence>
<dbReference type="InterPro" id="IPR002913">
    <property type="entry name" value="START_lipid-bd_dom"/>
</dbReference>
<feature type="domain" description="START" evidence="4">
    <location>
        <begin position="151"/>
        <end position="313"/>
    </location>
</feature>
<evidence type="ECO:0000313" key="5">
    <source>
        <dbReference type="EMBL" id="KND01124.1"/>
    </source>
</evidence>
<evidence type="ECO:0000256" key="3">
    <source>
        <dbReference type="SAM" id="SignalP"/>
    </source>
</evidence>
<accession>A0A0L0HJY0</accession>
<feature type="compositionally biased region" description="Acidic residues" evidence="1">
    <location>
        <begin position="80"/>
        <end position="99"/>
    </location>
</feature>
<reference evidence="5 6" key="1">
    <citation type="submission" date="2009-08" db="EMBL/GenBank/DDBJ databases">
        <title>The Genome Sequence of Spizellomyces punctatus strain DAOM BR117.</title>
        <authorList>
            <consortium name="The Broad Institute Genome Sequencing Platform"/>
            <person name="Russ C."/>
            <person name="Cuomo C."/>
            <person name="Shea T."/>
            <person name="Young S.K."/>
            <person name="Zeng Q."/>
            <person name="Koehrsen M."/>
            <person name="Haas B."/>
            <person name="Borodovsky M."/>
            <person name="Guigo R."/>
            <person name="Alvarado L."/>
            <person name="Berlin A."/>
            <person name="Bochicchio J."/>
            <person name="Borenstein D."/>
            <person name="Chapman S."/>
            <person name="Chen Z."/>
            <person name="Engels R."/>
            <person name="Freedman E."/>
            <person name="Gellesch M."/>
            <person name="Goldberg J."/>
            <person name="Griggs A."/>
            <person name="Gujja S."/>
            <person name="Heiman D."/>
            <person name="Hepburn T."/>
            <person name="Howarth C."/>
            <person name="Jen D."/>
            <person name="Larson L."/>
            <person name="Lewis B."/>
            <person name="Mehta T."/>
            <person name="Park D."/>
            <person name="Pearson M."/>
            <person name="Roberts A."/>
            <person name="Saif S."/>
            <person name="Shenoy N."/>
            <person name="Sisk P."/>
            <person name="Stolte C."/>
            <person name="Sykes S."/>
            <person name="Thomson T."/>
            <person name="Walk T."/>
            <person name="White J."/>
            <person name="Yandava C."/>
            <person name="Burger G."/>
            <person name="Gray M.W."/>
            <person name="Holland P.W.H."/>
            <person name="King N."/>
            <person name="Lang F.B.F."/>
            <person name="Roger A.J."/>
            <person name="Ruiz-Trillo I."/>
            <person name="Lander E."/>
            <person name="Nusbaum C."/>
        </authorList>
    </citation>
    <scope>NUCLEOTIDE SEQUENCE [LARGE SCALE GENOMIC DNA]</scope>
    <source>
        <strain evidence="5 6">DAOM BR117</strain>
    </source>
</reference>
<dbReference type="AlphaFoldDB" id="A0A0L0HJY0"/>
<dbReference type="OrthoDB" id="333905at2759"/>
<evidence type="ECO:0000256" key="2">
    <source>
        <dbReference type="SAM" id="Phobius"/>
    </source>
</evidence>